<dbReference type="EMBL" id="JALGCL010000002">
    <property type="protein sequence ID" value="MCJ0825976.1"/>
    <property type="molecule type" value="Genomic_DNA"/>
</dbReference>
<feature type="transmembrane region" description="Helical" evidence="5">
    <location>
        <begin position="105"/>
        <end position="127"/>
    </location>
</feature>
<evidence type="ECO:0000256" key="4">
    <source>
        <dbReference type="ARBA" id="ARBA00023136"/>
    </source>
</evidence>
<dbReference type="PANTHER" id="PTHR35814:SF1">
    <property type="entry name" value="GLUTATHIONE S-TRANSFERASE-RELATED"/>
    <property type="match status" value="1"/>
</dbReference>
<evidence type="ECO:0000256" key="3">
    <source>
        <dbReference type="ARBA" id="ARBA00022989"/>
    </source>
</evidence>
<keyword evidence="2 5" id="KW-0812">Transmembrane</keyword>
<evidence type="ECO:0000256" key="5">
    <source>
        <dbReference type="SAM" id="Phobius"/>
    </source>
</evidence>
<evidence type="ECO:0000313" key="7">
    <source>
        <dbReference type="Proteomes" id="UP001165423"/>
    </source>
</evidence>
<gene>
    <name evidence="6" type="ORF">MQC88_08410</name>
</gene>
<keyword evidence="4 5" id="KW-0472">Membrane</keyword>
<keyword evidence="3 5" id="KW-1133">Transmembrane helix</keyword>
<name>A0ABT0A4R7_9GAMM</name>
<comment type="subcellular location">
    <subcellularLocation>
        <location evidence="1">Membrane</location>
    </subcellularLocation>
</comment>
<dbReference type="PANTHER" id="PTHR35814">
    <property type="match status" value="1"/>
</dbReference>
<dbReference type="Proteomes" id="UP001165423">
    <property type="component" value="Unassembled WGS sequence"/>
</dbReference>
<evidence type="ECO:0000256" key="1">
    <source>
        <dbReference type="ARBA" id="ARBA00004370"/>
    </source>
</evidence>
<reference evidence="6 7" key="1">
    <citation type="submission" date="2022-03" db="EMBL/GenBank/DDBJ databases">
        <title>Luteimonas soily sp. nov., a novel bacterium isolated from the soil.</title>
        <authorList>
            <person name="Zhang X."/>
        </authorList>
    </citation>
    <scope>NUCLEOTIDE SEQUENCE [LARGE SCALE GENOMIC DNA]</scope>
    <source>
        <strain evidence="6 7">50</strain>
    </source>
</reference>
<accession>A0ABT0A4R7</accession>
<organism evidence="6 7">
    <name type="scientific">Cognatiluteimonas sedimenti</name>
    <dbReference type="NCBI Taxonomy" id="2927791"/>
    <lineage>
        <taxon>Bacteria</taxon>
        <taxon>Pseudomonadati</taxon>
        <taxon>Pseudomonadota</taxon>
        <taxon>Gammaproteobacteria</taxon>
        <taxon>Lysobacterales</taxon>
        <taxon>Lysobacteraceae</taxon>
        <taxon>Cognatiluteimonas</taxon>
    </lineage>
</organism>
<dbReference type="Pfam" id="PF01124">
    <property type="entry name" value="MAPEG"/>
    <property type="match status" value="1"/>
</dbReference>
<dbReference type="Gene3D" id="1.20.120.550">
    <property type="entry name" value="Membrane associated eicosanoid/glutathione metabolism-like domain"/>
    <property type="match status" value="1"/>
</dbReference>
<evidence type="ECO:0000313" key="6">
    <source>
        <dbReference type="EMBL" id="MCJ0825976.1"/>
    </source>
</evidence>
<dbReference type="InterPro" id="IPR023352">
    <property type="entry name" value="MAPEG-like_dom_sf"/>
</dbReference>
<evidence type="ECO:0000256" key="2">
    <source>
        <dbReference type="ARBA" id="ARBA00022692"/>
    </source>
</evidence>
<protein>
    <submittedName>
        <fullName evidence="6">MAPEG family protein</fullName>
    </submittedName>
</protein>
<dbReference type="RefSeq" id="WP_243320999.1">
    <property type="nucleotide sequence ID" value="NZ_JALGCL010000002.1"/>
</dbReference>
<dbReference type="InterPro" id="IPR001129">
    <property type="entry name" value="Membr-assoc_MAPEG"/>
</dbReference>
<comment type="caution">
    <text evidence="6">The sequence shown here is derived from an EMBL/GenBank/DDBJ whole genome shotgun (WGS) entry which is preliminary data.</text>
</comment>
<dbReference type="SUPFAM" id="SSF161084">
    <property type="entry name" value="MAPEG domain-like"/>
    <property type="match status" value="1"/>
</dbReference>
<keyword evidence="7" id="KW-1185">Reference proteome</keyword>
<sequence length="132" mass="14198">MPRITLLFASLHALLLLALLARISRHRHGHRIGLGDGGDAELSRKIRVHGNFIEHAPVALLLMALLELCGLPAPWLWAMGAALLLGRVLHAIGLSRSGGHSFGRLYGTALTWLVLLAMALAGLWLALPALSR</sequence>
<proteinExistence type="predicted"/>